<dbReference type="EMBL" id="BTSX01000004">
    <property type="protein sequence ID" value="GMS95341.1"/>
    <property type="molecule type" value="Genomic_DNA"/>
</dbReference>
<feature type="region of interest" description="Disordered" evidence="1">
    <location>
        <begin position="464"/>
        <end position="496"/>
    </location>
</feature>
<dbReference type="PROSITE" id="PS00028">
    <property type="entry name" value="ZINC_FINGER_C2H2_1"/>
    <property type="match status" value="1"/>
</dbReference>
<feature type="region of interest" description="Disordered" evidence="1">
    <location>
        <begin position="138"/>
        <end position="190"/>
    </location>
</feature>
<feature type="non-terminal residue" evidence="3">
    <location>
        <position position="1"/>
    </location>
</feature>
<reference evidence="3" key="1">
    <citation type="submission" date="2023-10" db="EMBL/GenBank/DDBJ databases">
        <title>Genome assembly of Pristionchus species.</title>
        <authorList>
            <person name="Yoshida K."/>
            <person name="Sommer R.J."/>
        </authorList>
    </citation>
    <scope>NUCLEOTIDE SEQUENCE</scope>
    <source>
        <strain evidence="3">RS0144</strain>
    </source>
</reference>
<dbReference type="SMART" id="SM00355">
    <property type="entry name" value="ZnF_C2H2"/>
    <property type="match status" value="2"/>
</dbReference>
<feature type="compositionally biased region" description="Basic and acidic residues" evidence="1">
    <location>
        <begin position="465"/>
        <end position="496"/>
    </location>
</feature>
<organism evidence="3 4">
    <name type="scientific">Pristionchus entomophagus</name>
    <dbReference type="NCBI Taxonomy" id="358040"/>
    <lineage>
        <taxon>Eukaryota</taxon>
        <taxon>Metazoa</taxon>
        <taxon>Ecdysozoa</taxon>
        <taxon>Nematoda</taxon>
        <taxon>Chromadorea</taxon>
        <taxon>Rhabditida</taxon>
        <taxon>Rhabditina</taxon>
        <taxon>Diplogasteromorpha</taxon>
        <taxon>Diplogasteroidea</taxon>
        <taxon>Neodiplogasteridae</taxon>
        <taxon>Pristionchus</taxon>
    </lineage>
</organism>
<evidence type="ECO:0000259" key="2">
    <source>
        <dbReference type="PROSITE" id="PS00028"/>
    </source>
</evidence>
<feature type="compositionally biased region" description="Low complexity" evidence="1">
    <location>
        <begin position="311"/>
        <end position="324"/>
    </location>
</feature>
<accession>A0AAV5TLZ4</accession>
<keyword evidence="4" id="KW-1185">Reference proteome</keyword>
<feature type="compositionally biased region" description="Basic and acidic residues" evidence="1">
    <location>
        <begin position="181"/>
        <end position="190"/>
    </location>
</feature>
<proteinExistence type="predicted"/>
<dbReference type="Proteomes" id="UP001432027">
    <property type="component" value="Unassembled WGS sequence"/>
</dbReference>
<evidence type="ECO:0000313" key="3">
    <source>
        <dbReference type="EMBL" id="GMS95341.1"/>
    </source>
</evidence>
<comment type="caution">
    <text evidence="3">The sequence shown here is derived from an EMBL/GenBank/DDBJ whole genome shotgun (WGS) entry which is preliminary data.</text>
</comment>
<feature type="domain" description="C2H2-type" evidence="2">
    <location>
        <begin position="10"/>
        <end position="32"/>
    </location>
</feature>
<dbReference type="AlphaFoldDB" id="A0AAV5TLZ4"/>
<dbReference type="InterPro" id="IPR013087">
    <property type="entry name" value="Znf_C2H2_type"/>
</dbReference>
<evidence type="ECO:0000256" key="1">
    <source>
        <dbReference type="SAM" id="MobiDB-lite"/>
    </source>
</evidence>
<name>A0AAV5TLZ4_9BILA</name>
<protein>
    <recommendedName>
        <fullName evidence="2">C2H2-type domain-containing protein</fullName>
    </recommendedName>
</protein>
<gene>
    <name evidence="3" type="ORF">PENTCL1PPCAC_17516</name>
</gene>
<sequence>QNESIVMISCDICDAQFEHRLEVVEHQASLSHQIRLGSTLQKGEKRFCPVCSFSCLELAEYSKHVDSDSHIAKLRALRSKRIAMVDSCFPSKNSRWESPAYRPVNFAPSSSYPPHPPHLLHPPHMDPNHFNSFIPPHVHNERPPYKYQQRGNPQWRDNHIHMQQPGPSNRRSINGKGKKGSPKEKKKKEEIMKKKMGGVISKVMSAAAIVKKKKEIVTTPKVTSMDNKSKRYESLALKGGMVSSNKSRTQVMMMERQNKYSLVDGQGGSIEESRGNVSSSSIPSITAPPPFSSPPHLPHPPHHLYPPSPHPSSSHHPPSTSSSSLDVSFAPSSSSNSTYAFCHPVHSTPHQLHDSNWPEFVRGIEALHEDTPSIPSTSAVFPHQKALNASYGNGGRLDMRRVKVEVRDEMEEEIEEITINRPIKQEPPSDHTLSMDSLNQKINQRDSKWKMEYEEQKKKLLSLSNRREEARRRFEDEMRAFDEEEGREKEKLIKLESTRASFQNDLRKVLQSHGF</sequence>
<evidence type="ECO:0000313" key="4">
    <source>
        <dbReference type="Proteomes" id="UP001432027"/>
    </source>
</evidence>
<feature type="region of interest" description="Disordered" evidence="1">
    <location>
        <begin position="262"/>
        <end position="330"/>
    </location>
</feature>
<feature type="compositionally biased region" description="Pro residues" evidence="1">
    <location>
        <begin position="286"/>
        <end position="310"/>
    </location>
</feature>